<sequence length="103" mass="11925">MIKINLKIQFILLLVSLFFVGLGIETIIEEKAYSGVTLLKQISHLGPFIISSIILIRNIYYKGKKNNIKYNSIIKLPDSISGIFFPWFSDHRPWHESTQFVLN</sequence>
<evidence type="ECO:0000313" key="2">
    <source>
        <dbReference type="EMBL" id="AZA47749.1"/>
    </source>
</evidence>
<gene>
    <name evidence="2" type="ORF">EG346_05890</name>
</gene>
<accession>A0A3G6M4I2</accession>
<dbReference type="Proteomes" id="UP000273270">
    <property type="component" value="Chromosome"/>
</dbReference>
<evidence type="ECO:0000256" key="1">
    <source>
        <dbReference type="SAM" id="Phobius"/>
    </source>
</evidence>
<dbReference type="KEGG" id="ccau:EG346_05890"/>
<keyword evidence="1" id="KW-0812">Transmembrane</keyword>
<organism evidence="2 3">
    <name type="scientific">Chryseobacterium carnipullorum</name>
    <dbReference type="NCBI Taxonomy" id="1124835"/>
    <lineage>
        <taxon>Bacteria</taxon>
        <taxon>Pseudomonadati</taxon>
        <taxon>Bacteroidota</taxon>
        <taxon>Flavobacteriia</taxon>
        <taxon>Flavobacteriales</taxon>
        <taxon>Weeksellaceae</taxon>
        <taxon>Chryseobacterium group</taxon>
        <taxon>Chryseobacterium</taxon>
    </lineage>
</organism>
<keyword evidence="3" id="KW-1185">Reference proteome</keyword>
<evidence type="ECO:0000313" key="3">
    <source>
        <dbReference type="Proteomes" id="UP000273270"/>
    </source>
</evidence>
<reference evidence="3" key="1">
    <citation type="submission" date="2018-11" db="EMBL/GenBank/DDBJ databases">
        <title>Proposal to divide the Flavobacteriaceae and reorganize its genera based on Amino Acid Identity values calculated from whole genome sequences.</title>
        <authorList>
            <person name="Nicholson A.C."/>
            <person name="Gulvik C.A."/>
            <person name="Whitney A.M."/>
            <person name="Humrighouse B.W."/>
            <person name="Bell M."/>
            <person name="Holmes B."/>
            <person name="Steigerwalt A.G."/>
            <person name="Villarma A."/>
            <person name="Sheth M."/>
            <person name="Batra D."/>
            <person name="Pryor J."/>
            <person name="Bernardet J.-F."/>
            <person name="Hugo C."/>
            <person name="Kampfer P."/>
            <person name="Newman J."/>
            <person name="McQuiston J.R."/>
        </authorList>
    </citation>
    <scope>NUCLEOTIDE SEQUENCE [LARGE SCALE GENOMIC DNA]</scope>
    <source>
        <strain evidence="3">G0188</strain>
    </source>
</reference>
<proteinExistence type="predicted"/>
<dbReference type="EMBL" id="CP033920">
    <property type="protein sequence ID" value="AZA47749.1"/>
    <property type="molecule type" value="Genomic_DNA"/>
</dbReference>
<keyword evidence="1" id="KW-0472">Membrane</keyword>
<protein>
    <submittedName>
        <fullName evidence="2">Uncharacterized protein</fullName>
    </submittedName>
</protein>
<name>A0A3G6M4I2_CHRCU</name>
<dbReference type="AlphaFoldDB" id="A0A3G6M4I2"/>
<feature type="transmembrane region" description="Helical" evidence="1">
    <location>
        <begin position="42"/>
        <end position="60"/>
    </location>
</feature>
<keyword evidence="1" id="KW-1133">Transmembrane helix</keyword>